<gene>
    <name evidence="1" type="ORF">J21TS3_02050</name>
</gene>
<name>A0ABQ4LQ40_9BACL</name>
<organism evidence="1 2">
    <name type="scientific">Paenibacillus cookii</name>
    <dbReference type="NCBI Taxonomy" id="157839"/>
    <lineage>
        <taxon>Bacteria</taxon>
        <taxon>Bacillati</taxon>
        <taxon>Bacillota</taxon>
        <taxon>Bacilli</taxon>
        <taxon>Bacillales</taxon>
        <taxon>Paenibacillaceae</taxon>
        <taxon>Paenibacillus</taxon>
    </lineage>
</organism>
<sequence>MMFITAVLPEVFYTGLVNGDFVKHPKKRLSVRDLIYGSEIVSFHKMYPEAAAIGCCKILKQDRRIEESKQHKSRIR</sequence>
<evidence type="ECO:0000313" key="1">
    <source>
        <dbReference type="EMBL" id="GIO65384.1"/>
    </source>
</evidence>
<proteinExistence type="predicted"/>
<keyword evidence="2" id="KW-1185">Reference proteome</keyword>
<accession>A0ABQ4LQ40</accession>
<comment type="caution">
    <text evidence="1">The sequence shown here is derived from an EMBL/GenBank/DDBJ whole genome shotgun (WGS) entry which is preliminary data.</text>
</comment>
<dbReference type="RefSeq" id="WP_212946977.1">
    <property type="nucleotide sequence ID" value="NZ_BORW01000001.1"/>
</dbReference>
<dbReference type="Proteomes" id="UP000680638">
    <property type="component" value="Unassembled WGS sequence"/>
</dbReference>
<dbReference type="EMBL" id="BORW01000001">
    <property type="protein sequence ID" value="GIO65384.1"/>
    <property type="molecule type" value="Genomic_DNA"/>
</dbReference>
<evidence type="ECO:0000313" key="2">
    <source>
        <dbReference type="Proteomes" id="UP000680638"/>
    </source>
</evidence>
<protein>
    <submittedName>
        <fullName evidence="1">Uncharacterized protein</fullName>
    </submittedName>
</protein>
<reference evidence="1 2" key="1">
    <citation type="submission" date="2021-03" db="EMBL/GenBank/DDBJ databases">
        <title>Antimicrobial resistance genes in bacteria isolated from Japanese honey, and their potential for conferring macrolide and lincosamide resistance in the American foulbrood pathogen Paenibacillus larvae.</title>
        <authorList>
            <person name="Okamoto M."/>
            <person name="Kumagai M."/>
            <person name="Kanamori H."/>
            <person name="Takamatsu D."/>
        </authorList>
    </citation>
    <scope>NUCLEOTIDE SEQUENCE [LARGE SCALE GENOMIC DNA]</scope>
    <source>
        <strain evidence="1 2">J21TS3</strain>
    </source>
</reference>